<evidence type="ECO:0000313" key="3">
    <source>
        <dbReference type="Proteomes" id="UP000025241"/>
    </source>
</evidence>
<keyword evidence="1" id="KW-1133">Transmembrane helix</keyword>
<keyword evidence="1" id="KW-0812">Transmembrane</keyword>
<evidence type="ECO:0000256" key="1">
    <source>
        <dbReference type="SAM" id="Phobius"/>
    </source>
</evidence>
<dbReference type="EMBL" id="HG322950">
    <property type="protein sequence ID" value="CDF86543.1"/>
    <property type="molecule type" value="Genomic_DNA"/>
</dbReference>
<proteinExistence type="predicted"/>
<dbReference type="eggNOG" id="COG4966">
    <property type="taxonomic scope" value="Bacteria"/>
</dbReference>
<keyword evidence="1" id="KW-0472">Membrane</keyword>
<dbReference type="AlphaFoldDB" id="A0A024HQ42"/>
<accession>A0A024HQ42</accession>
<sequence length="256" mass="27433">MPCARNYEMRRQRALALVELLVALALGGFLVLGITQLFLDGKRHYGVQQGQLANQENARLAIQLISRLVAQAGYRTRPEQDSPEAAFGAMPASGGCPAFASGQSIALAHAGDGRRAELCVRYQRGFEAQEADCTGNPLAFSAQPLNVVARLSFDSLAGELGCASRVESAVGFASSSVLVDGLLDFQFQPLPRPRDPLQAIGIALLFASEQHAADGIASERPEHWRALSGRRLELPAGDHRLLHLSQLSLALRSIGP</sequence>
<dbReference type="InterPro" id="IPR012902">
    <property type="entry name" value="N_methyl_site"/>
</dbReference>
<keyword evidence="3" id="KW-1185">Reference proteome</keyword>
<reference evidence="2 3" key="1">
    <citation type="submission" date="2013-03" db="EMBL/GenBank/DDBJ databases">
        <authorList>
            <person name="Linke B."/>
        </authorList>
    </citation>
    <scope>NUCLEOTIDE SEQUENCE [LARGE SCALE GENOMIC DNA]</scope>
    <source>
        <strain evidence="2 3">B13</strain>
    </source>
</reference>
<dbReference type="Pfam" id="PF07963">
    <property type="entry name" value="N_methyl"/>
    <property type="match status" value="1"/>
</dbReference>
<evidence type="ECO:0000313" key="2">
    <source>
        <dbReference type="EMBL" id="CDF86543.1"/>
    </source>
</evidence>
<dbReference type="PATRIC" id="fig|1301098.3.peg.5209"/>
<gene>
    <name evidence="2" type="ORF">PKB_5230</name>
</gene>
<dbReference type="Proteomes" id="UP000025241">
    <property type="component" value="Chromosome I"/>
</dbReference>
<dbReference type="HOGENOM" id="CLU_088568_0_0_6"/>
<reference evidence="2 3" key="2">
    <citation type="submission" date="2014-05" db="EMBL/GenBank/DDBJ databases">
        <title>Genome sequence of the 3-chlorobenzoate degrading bacterium Pseudomonas knackmussii B13 shows multiple evidence for horizontal gene transfer.</title>
        <authorList>
            <person name="Miyazaki R."/>
            <person name="Bertelli C."/>
            <person name="Falquet L."/>
            <person name="Robinson-Rechavi M."/>
            <person name="Gharib W."/>
            <person name="Roy S."/>
            <person name="Van der Meer J.R."/>
        </authorList>
    </citation>
    <scope>NUCLEOTIDE SEQUENCE [LARGE SCALE GENOMIC DNA]</scope>
    <source>
        <strain evidence="2 3">B13</strain>
    </source>
</reference>
<dbReference type="STRING" id="1301098.PKB_5230"/>
<protein>
    <submittedName>
        <fullName evidence="2">Hypothetical membrane protein</fullName>
    </submittedName>
</protein>
<dbReference type="OrthoDB" id="7011591at2"/>
<feature type="transmembrane region" description="Helical" evidence="1">
    <location>
        <begin position="14"/>
        <end position="39"/>
    </location>
</feature>
<organism evidence="2 3">
    <name type="scientific">Pseudomonas knackmussii (strain DSM 6978 / CCUG 54928 / LMG 23759 / B13)</name>
    <dbReference type="NCBI Taxonomy" id="1301098"/>
    <lineage>
        <taxon>Bacteria</taxon>
        <taxon>Pseudomonadati</taxon>
        <taxon>Pseudomonadota</taxon>
        <taxon>Gammaproteobacteria</taxon>
        <taxon>Pseudomonadales</taxon>
        <taxon>Pseudomonadaceae</taxon>
        <taxon>Pseudomonas</taxon>
    </lineage>
</organism>
<dbReference type="KEGG" id="pkc:PKB_5230"/>
<name>A0A024HQ42_PSEKB</name>